<comment type="caution">
    <text evidence="1">The sequence shown here is derived from an EMBL/GenBank/DDBJ whole genome shotgun (WGS) entry which is preliminary data.</text>
</comment>
<dbReference type="Gene3D" id="3.40.50.150">
    <property type="entry name" value="Vaccinia Virus protein VP39"/>
    <property type="match status" value="1"/>
</dbReference>
<name>A0A9P1CYY1_9DINO</name>
<protein>
    <recommendedName>
        <fullName evidence="4">Class I SAM-dependent methyltransferase</fullName>
    </recommendedName>
</protein>
<dbReference type="EMBL" id="CAMXCT030002840">
    <property type="protein sequence ID" value="CAL4788111.1"/>
    <property type="molecule type" value="Genomic_DNA"/>
</dbReference>
<dbReference type="EMBL" id="CAMXCT020002840">
    <property type="protein sequence ID" value="CAL1154174.1"/>
    <property type="molecule type" value="Genomic_DNA"/>
</dbReference>
<dbReference type="Pfam" id="PF13578">
    <property type="entry name" value="Methyltransf_24"/>
    <property type="match status" value="1"/>
</dbReference>
<keyword evidence="3" id="KW-1185">Reference proteome</keyword>
<evidence type="ECO:0000313" key="1">
    <source>
        <dbReference type="EMBL" id="CAI4000799.1"/>
    </source>
</evidence>
<dbReference type="Proteomes" id="UP001152797">
    <property type="component" value="Unassembled WGS sequence"/>
</dbReference>
<reference evidence="1" key="1">
    <citation type="submission" date="2022-10" db="EMBL/GenBank/DDBJ databases">
        <authorList>
            <person name="Chen Y."/>
            <person name="Dougan E. K."/>
            <person name="Chan C."/>
            <person name="Rhodes N."/>
            <person name="Thang M."/>
        </authorList>
    </citation>
    <scope>NUCLEOTIDE SEQUENCE</scope>
</reference>
<sequence>ELPELQMILVEPNIVAEARQRVKPFQHRARWLEAMSDVAHQELPDASLDLVFIDGDHRYQTVVDDLRLWSPKVAPGGCLAGHDFGLNGLGVIRAVSEFALRHNATIRVQTDCFWFFRAADGTWL</sequence>
<evidence type="ECO:0008006" key="4">
    <source>
        <dbReference type="Google" id="ProtNLM"/>
    </source>
</evidence>
<evidence type="ECO:0000313" key="2">
    <source>
        <dbReference type="EMBL" id="CAL1154174.1"/>
    </source>
</evidence>
<feature type="non-terminal residue" evidence="1">
    <location>
        <position position="1"/>
    </location>
</feature>
<dbReference type="InterPro" id="IPR029063">
    <property type="entry name" value="SAM-dependent_MTases_sf"/>
</dbReference>
<proteinExistence type="predicted"/>
<dbReference type="EMBL" id="CAMXCT010002840">
    <property type="protein sequence ID" value="CAI4000799.1"/>
    <property type="molecule type" value="Genomic_DNA"/>
</dbReference>
<reference evidence="2" key="2">
    <citation type="submission" date="2024-04" db="EMBL/GenBank/DDBJ databases">
        <authorList>
            <person name="Chen Y."/>
            <person name="Shah S."/>
            <person name="Dougan E. K."/>
            <person name="Thang M."/>
            <person name="Chan C."/>
        </authorList>
    </citation>
    <scope>NUCLEOTIDE SEQUENCE [LARGE SCALE GENOMIC DNA]</scope>
</reference>
<accession>A0A9P1CYY1</accession>
<dbReference type="OrthoDB" id="186626at2759"/>
<dbReference type="SUPFAM" id="SSF53335">
    <property type="entry name" value="S-adenosyl-L-methionine-dependent methyltransferases"/>
    <property type="match status" value="1"/>
</dbReference>
<organism evidence="1">
    <name type="scientific">Cladocopium goreaui</name>
    <dbReference type="NCBI Taxonomy" id="2562237"/>
    <lineage>
        <taxon>Eukaryota</taxon>
        <taxon>Sar</taxon>
        <taxon>Alveolata</taxon>
        <taxon>Dinophyceae</taxon>
        <taxon>Suessiales</taxon>
        <taxon>Symbiodiniaceae</taxon>
        <taxon>Cladocopium</taxon>
    </lineage>
</organism>
<dbReference type="AlphaFoldDB" id="A0A9P1CYY1"/>
<evidence type="ECO:0000313" key="3">
    <source>
        <dbReference type="Proteomes" id="UP001152797"/>
    </source>
</evidence>
<gene>
    <name evidence="1" type="ORF">C1SCF055_LOCUS26890</name>
</gene>